<keyword evidence="3 7" id="KW-0812">Transmembrane</keyword>
<gene>
    <name evidence="8" type="primary">Cd63_0</name>
    <name evidence="8" type="ORF">Bhyg_04810</name>
</gene>
<comment type="similarity">
    <text evidence="2 7">Belongs to the tetraspanin (TM4SF) family.</text>
</comment>
<evidence type="ECO:0000256" key="7">
    <source>
        <dbReference type="RuleBase" id="RU361218"/>
    </source>
</evidence>
<evidence type="ECO:0000256" key="6">
    <source>
        <dbReference type="PIRSR" id="PIRSR002419-1"/>
    </source>
</evidence>
<keyword evidence="9" id="KW-1185">Reference proteome</keyword>
<feature type="transmembrane region" description="Helical" evidence="7">
    <location>
        <begin position="82"/>
        <end position="105"/>
    </location>
</feature>
<feature type="transmembrane region" description="Helical" evidence="7">
    <location>
        <begin position="54"/>
        <end position="75"/>
    </location>
</feature>
<keyword evidence="6" id="KW-1015">Disulfide bond</keyword>
<dbReference type="PROSITE" id="PS00421">
    <property type="entry name" value="TM4_1"/>
    <property type="match status" value="1"/>
</dbReference>
<reference evidence="8" key="1">
    <citation type="submission" date="2022-07" db="EMBL/GenBank/DDBJ databases">
        <authorList>
            <person name="Trinca V."/>
            <person name="Uliana J.V.C."/>
            <person name="Torres T.T."/>
            <person name="Ward R.J."/>
            <person name="Monesi N."/>
        </authorList>
    </citation>
    <scope>NUCLEOTIDE SEQUENCE</scope>
    <source>
        <strain evidence="8">HSMRA1968</strain>
        <tissue evidence="8">Whole embryos</tissue>
    </source>
</reference>
<organism evidence="8 9">
    <name type="scientific">Pseudolycoriella hygida</name>
    <dbReference type="NCBI Taxonomy" id="35572"/>
    <lineage>
        <taxon>Eukaryota</taxon>
        <taxon>Metazoa</taxon>
        <taxon>Ecdysozoa</taxon>
        <taxon>Arthropoda</taxon>
        <taxon>Hexapoda</taxon>
        <taxon>Insecta</taxon>
        <taxon>Pterygota</taxon>
        <taxon>Neoptera</taxon>
        <taxon>Endopterygota</taxon>
        <taxon>Diptera</taxon>
        <taxon>Nematocera</taxon>
        <taxon>Sciaroidea</taxon>
        <taxon>Sciaridae</taxon>
        <taxon>Pseudolycoriella</taxon>
    </lineage>
</organism>
<dbReference type="PRINTS" id="PR00259">
    <property type="entry name" value="TMFOUR"/>
</dbReference>
<evidence type="ECO:0000313" key="9">
    <source>
        <dbReference type="Proteomes" id="UP001151699"/>
    </source>
</evidence>
<dbReference type="Proteomes" id="UP001151699">
    <property type="component" value="Chromosome A"/>
</dbReference>
<dbReference type="InterPro" id="IPR018499">
    <property type="entry name" value="Tetraspanin/Peripherin"/>
</dbReference>
<dbReference type="OrthoDB" id="10033535at2759"/>
<keyword evidence="4 7" id="KW-1133">Transmembrane helix</keyword>
<accession>A0A9Q0NGM8</accession>
<dbReference type="InterPro" id="IPR000301">
    <property type="entry name" value="Tetraspanin_animals"/>
</dbReference>
<proteinExistence type="inferred from homology"/>
<evidence type="ECO:0000256" key="2">
    <source>
        <dbReference type="ARBA" id="ARBA00006840"/>
    </source>
</evidence>
<dbReference type="GO" id="GO:0005886">
    <property type="term" value="C:plasma membrane"/>
    <property type="evidence" value="ECO:0007669"/>
    <property type="project" value="TreeGrafter"/>
</dbReference>
<comment type="caution">
    <text evidence="8">The sequence shown here is derived from an EMBL/GenBank/DDBJ whole genome shotgun (WGS) entry which is preliminary data.</text>
</comment>
<evidence type="ECO:0000256" key="3">
    <source>
        <dbReference type="ARBA" id="ARBA00022692"/>
    </source>
</evidence>
<dbReference type="InterPro" id="IPR008952">
    <property type="entry name" value="Tetraspanin_EC2_sf"/>
</dbReference>
<evidence type="ECO:0000256" key="5">
    <source>
        <dbReference type="ARBA" id="ARBA00023136"/>
    </source>
</evidence>
<evidence type="ECO:0000313" key="8">
    <source>
        <dbReference type="EMBL" id="KAJ6649572.1"/>
    </source>
</evidence>
<dbReference type="Pfam" id="PF00335">
    <property type="entry name" value="Tetraspanin"/>
    <property type="match status" value="1"/>
</dbReference>
<dbReference type="AlphaFoldDB" id="A0A9Q0NGM8"/>
<dbReference type="PIRSF" id="PIRSF002419">
    <property type="entry name" value="Tetraspanin"/>
    <property type="match status" value="1"/>
</dbReference>
<feature type="disulfide bond" evidence="6">
    <location>
        <begin position="142"/>
        <end position="163"/>
    </location>
</feature>
<name>A0A9Q0NGM8_9DIPT</name>
<keyword evidence="5 7" id="KW-0472">Membrane</keyword>
<dbReference type="SUPFAM" id="SSF48652">
    <property type="entry name" value="Tetraspanin"/>
    <property type="match status" value="1"/>
</dbReference>
<evidence type="ECO:0000256" key="4">
    <source>
        <dbReference type="ARBA" id="ARBA00022989"/>
    </source>
</evidence>
<dbReference type="CDD" id="cd03127">
    <property type="entry name" value="tetraspanin_LEL"/>
    <property type="match status" value="1"/>
</dbReference>
<dbReference type="Gene3D" id="1.10.1450.10">
    <property type="entry name" value="Tetraspanin"/>
    <property type="match status" value="1"/>
</dbReference>
<dbReference type="EMBL" id="WJQU01000001">
    <property type="protein sequence ID" value="KAJ6649572.1"/>
    <property type="molecule type" value="Genomic_DNA"/>
</dbReference>
<feature type="transmembrane region" description="Helical" evidence="7">
    <location>
        <begin position="12"/>
        <end position="34"/>
    </location>
</feature>
<dbReference type="InterPro" id="IPR018503">
    <property type="entry name" value="Tetraspanin_CS"/>
</dbReference>
<sequence length="211" mass="22811">MGACGVSCVKYLVFVFNLLFALTGLTILCVGAIIQSSYHHYSTFVGASFWSAPILMIVVGAVVFVIAFLGCCGALKENSCMVLTFCILLLVIFLCELGIGIAGYIKNAQIEDILETGFNKTMAEYNNNKEAWRLVQTELHCCGINGPADYIQVYPNGTLPNSCCVKFEQHSDTCTQENAIKKGCLPILLEFFKSRALILGGVGIGIAVIQA</sequence>
<evidence type="ECO:0000256" key="1">
    <source>
        <dbReference type="ARBA" id="ARBA00004141"/>
    </source>
</evidence>
<dbReference type="PANTHER" id="PTHR19282">
    <property type="entry name" value="TETRASPANIN"/>
    <property type="match status" value="1"/>
</dbReference>
<comment type="subcellular location">
    <subcellularLocation>
        <location evidence="1 7">Membrane</location>
        <topology evidence="1 7">Multi-pass membrane protein</topology>
    </subcellularLocation>
</comment>
<dbReference type="PANTHER" id="PTHR19282:SF482">
    <property type="entry name" value="FI23944P1-RELATED"/>
    <property type="match status" value="1"/>
</dbReference>
<comment type="caution">
    <text evidence="7">Lacks conserved residue(s) required for the propagation of feature annotation.</text>
</comment>
<protein>
    <recommendedName>
        <fullName evidence="7">Tetraspanin</fullName>
    </recommendedName>
</protein>
<feature type="disulfide bond" evidence="6">
    <location>
        <begin position="141"/>
        <end position="174"/>
    </location>
</feature>